<feature type="non-terminal residue" evidence="1">
    <location>
        <position position="72"/>
    </location>
</feature>
<dbReference type="Proteomes" id="UP001295444">
    <property type="component" value="Chromosome 04"/>
</dbReference>
<name>A0AAD1S0P8_PELCU</name>
<accession>A0AAD1S0P8</accession>
<organism evidence="1 2">
    <name type="scientific">Pelobates cultripes</name>
    <name type="common">Western spadefoot toad</name>
    <dbReference type="NCBI Taxonomy" id="61616"/>
    <lineage>
        <taxon>Eukaryota</taxon>
        <taxon>Metazoa</taxon>
        <taxon>Chordata</taxon>
        <taxon>Craniata</taxon>
        <taxon>Vertebrata</taxon>
        <taxon>Euteleostomi</taxon>
        <taxon>Amphibia</taxon>
        <taxon>Batrachia</taxon>
        <taxon>Anura</taxon>
        <taxon>Pelobatoidea</taxon>
        <taxon>Pelobatidae</taxon>
        <taxon>Pelobates</taxon>
    </lineage>
</organism>
<feature type="non-terminal residue" evidence="1">
    <location>
        <position position="1"/>
    </location>
</feature>
<proteinExistence type="predicted"/>
<protein>
    <submittedName>
        <fullName evidence="1">Uncharacterized protein</fullName>
    </submittedName>
</protein>
<reference evidence="1" key="1">
    <citation type="submission" date="2022-03" db="EMBL/GenBank/DDBJ databases">
        <authorList>
            <person name="Alioto T."/>
            <person name="Alioto T."/>
            <person name="Gomez Garrido J."/>
        </authorList>
    </citation>
    <scope>NUCLEOTIDE SEQUENCE</scope>
</reference>
<evidence type="ECO:0000313" key="1">
    <source>
        <dbReference type="EMBL" id="CAH2284043.1"/>
    </source>
</evidence>
<sequence length="72" mass="7817">SLAGEKPLTATSMRLMLLELADTFQASVKKQLQGLAAEMRKDIAEIGQCTAQVVQKLDECVDAHNCLADKVQ</sequence>
<dbReference type="AlphaFoldDB" id="A0AAD1S0P8"/>
<dbReference type="EMBL" id="OW240915">
    <property type="protein sequence ID" value="CAH2284043.1"/>
    <property type="molecule type" value="Genomic_DNA"/>
</dbReference>
<gene>
    <name evidence="1" type="ORF">PECUL_23A004911</name>
</gene>
<keyword evidence="2" id="KW-1185">Reference proteome</keyword>
<evidence type="ECO:0000313" key="2">
    <source>
        <dbReference type="Proteomes" id="UP001295444"/>
    </source>
</evidence>